<reference evidence="8 9" key="1">
    <citation type="submission" date="2019-04" db="EMBL/GenBank/DDBJ databases">
        <title>Sphingomonas psychrotolerans sp. nov., isolated from soil in the Tianshan Mountains, Xinjiang, China.</title>
        <authorList>
            <person name="Luo Y."/>
            <person name="Sheng H."/>
        </authorList>
    </citation>
    <scope>NUCLEOTIDE SEQUENCE [LARGE SCALE GENOMIC DNA]</scope>
    <source>
        <strain evidence="8 9">ZFGT-11</strain>
    </source>
</reference>
<evidence type="ECO:0000259" key="6">
    <source>
        <dbReference type="Pfam" id="PF04542"/>
    </source>
</evidence>
<dbReference type="Gene3D" id="1.10.1740.10">
    <property type="match status" value="1"/>
</dbReference>
<gene>
    <name evidence="8" type="ORF">E5A73_18920</name>
</gene>
<evidence type="ECO:0000313" key="8">
    <source>
        <dbReference type="EMBL" id="TGX49590.1"/>
    </source>
</evidence>
<evidence type="ECO:0000256" key="4">
    <source>
        <dbReference type="ARBA" id="ARBA00023163"/>
    </source>
</evidence>
<evidence type="ECO:0000259" key="7">
    <source>
        <dbReference type="Pfam" id="PF08281"/>
    </source>
</evidence>
<proteinExistence type="inferred from homology"/>
<dbReference type="SUPFAM" id="SSF88946">
    <property type="entry name" value="Sigma2 domain of RNA polymerase sigma factors"/>
    <property type="match status" value="1"/>
</dbReference>
<protein>
    <submittedName>
        <fullName evidence="8">RNA polymerase sigma factor</fullName>
    </submittedName>
</protein>
<evidence type="ECO:0000256" key="1">
    <source>
        <dbReference type="ARBA" id="ARBA00010641"/>
    </source>
</evidence>
<keyword evidence="3" id="KW-0731">Sigma factor</keyword>
<accession>A0A4S1X3V2</accession>
<dbReference type="OrthoDB" id="7628065at2"/>
<keyword evidence="4" id="KW-0804">Transcription</keyword>
<dbReference type="SUPFAM" id="SSF88659">
    <property type="entry name" value="Sigma3 and sigma4 domains of RNA polymerase sigma factors"/>
    <property type="match status" value="1"/>
</dbReference>
<dbReference type="GO" id="GO:0003677">
    <property type="term" value="F:DNA binding"/>
    <property type="evidence" value="ECO:0007669"/>
    <property type="project" value="InterPro"/>
</dbReference>
<dbReference type="InterPro" id="IPR013249">
    <property type="entry name" value="RNA_pol_sigma70_r4_t2"/>
</dbReference>
<dbReference type="Pfam" id="PF08281">
    <property type="entry name" value="Sigma70_r4_2"/>
    <property type="match status" value="1"/>
</dbReference>
<sequence>MARRPEPRSYEVSYAAEPVGRGLLRGAPQEEAAPPHRGSGQLLEAHRPSLHRFLRRRLRSHDDPEDYVQEVYLRVLAADPGQDKVRNLRGFLFRAASNLLIDRHRRREASMEAAHIALDETLRDDGTSDPERMMIGRNTLDHLGDALKTLPPVARDAFLLVRVEGLSHRDAAERLGIETKAVSRHVERSLARLAATLLDSGR</sequence>
<keyword evidence="9" id="KW-1185">Reference proteome</keyword>
<feature type="domain" description="RNA polymerase sigma-70 region 2" evidence="6">
    <location>
        <begin position="42"/>
        <end position="108"/>
    </location>
</feature>
<dbReference type="InterPro" id="IPR013325">
    <property type="entry name" value="RNA_pol_sigma_r2"/>
</dbReference>
<name>A0A4S1X3V2_9SPHN</name>
<dbReference type="InterPro" id="IPR007627">
    <property type="entry name" value="RNA_pol_sigma70_r2"/>
</dbReference>
<dbReference type="AlphaFoldDB" id="A0A4S1X3V2"/>
<dbReference type="InterPro" id="IPR036388">
    <property type="entry name" value="WH-like_DNA-bd_sf"/>
</dbReference>
<dbReference type="PANTHER" id="PTHR43133">
    <property type="entry name" value="RNA POLYMERASE ECF-TYPE SIGMA FACTO"/>
    <property type="match status" value="1"/>
</dbReference>
<evidence type="ECO:0000256" key="2">
    <source>
        <dbReference type="ARBA" id="ARBA00023015"/>
    </source>
</evidence>
<organism evidence="8 9">
    <name type="scientific">Sphingomonas gei</name>
    <dbReference type="NCBI Taxonomy" id="1395960"/>
    <lineage>
        <taxon>Bacteria</taxon>
        <taxon>Pseudomonadati</taxon>
        <taxon>Pseudomonadota</taxon>
        <taxon>Alphaproteobacteria</taxon>
        <taxon>Sphingomonadales</taxon>
        <taxon>Sphingomonadaceae</taxon>
        <taxon>Sphingomonas</taxon>
    </lineage>
</organism>
<evidence type="ECO:0000256" key="3">
    <source>
        <dbReference type="ARBA" id="ARBA00023082"/>
    </source>
</evidence>
<keyword evidence="2" id="KW-0805">Transcription regulation</keyword>
<dbReference type="InterPro" id="IPR039425">
    <property type="entry name" value="RNA_pol_sigma-70-like"/>
</dbReference>
<feature type="domain" description="RNA polymerase sigma factor 70 region 4 type 2" evidence="7">
    <location>
        <begin position="143"/>
        <end position="193"/>
    </location>
</feature>
<evidence type="ECO:0000313" key="9">
    <source>
        <dbReference type="Proteomes" id="UP000306147"/>
    </source>
</evidence>
<dbReference type="PANTHER" id="PTHR43133:SF63">
    <property type="entry name" value="RNA POLYMERASE SIGMA FACTOR FECI-RELATED"/>
    <property type="match status" value="1"/>
</dbReference>
<dbReference type="Pfam" id="PF04542">
    <property type="entry name" value="Sigma70_r2"/>
    <property type="match status" value="1"/>
</dbReference>
<comment type="caution">
    <text evidence="8">The sequence shown here is derived from an EMBL/GenBank/DDBJ whole genome shotgun (WGS) entry which is preliminary data.</text>
</comment>
<dbReference type="GO" id="GO:0006352">
    <property type="term" value="P:DNA-templated transcription initiation"/>
    <property type="evidence" value="ECO:0007669"/>
    <property type="project" value="InterPro"/>
</dbReference>
<dbReference type="Proteomes" id="UP000306147">
    <property type="component" value="Unassembled WGS sequence"/>
</dbReference>
<evidence type="ECO:0000256" key="5">
    <source>
        <dbReference type="SAM" id="MobiDB-lite"/>
    </source>
</evidence>
<dbReference type="GO" id="GO:0016987">
    <property type="term" value="F:sigma factor activity"/>
    <property type="evidence" value="ECO:0007669"/>
    <property type="project" value="UniProtKB-KW"/>
</dbReference>
<comment type="similarity">
    <text evidence="1">Belongs to the sigma-70 factor family. ECF subfamily.</text>
</comment>
<dbReference type="NCBIfam" id="TIGR02937">
    <property type="entry name" value="sigma70-ECF"/>
    <property type="match status" value="1"/>
</dbReference>
<dbReference type="EMBL" id="SRXT01000008">
    <property type="protein sequence ID" value="TGX49590.1"/>
    <property type="molecule type" value="Genomic_DNA"/>
</dbReference>
<dbReference type="InterPro" id="IPR013324">
    <property type="entry name" value="RNA_pol_sigma_r3/r4-like"/>
</dbReference>
<feature type="region of interest" description="Disordered" evidence="5">
    <location>
        <begin position="21"/>
        <end position="42"/>
    </location>
</feature>
<dbReference type="InterPro" id="IPR014284">
    <property type="entry name" value="RNA_pol_sigma-70_dom"/>
</dbReference>
<dbReference type="Gene3D" id="1.10.10.10">
    <property type="entry name" value="Winged helix-like DNA-binding domain superfamily/Winged helix DNA-binding domain"/>
    <property type="match status" value="1"/>
</dbReference>